<gene>
    <name evidence="6" type="primary">ORF33</name>
</gene>
<dbReference type="InterPro" id="IPR004286">
    <property type="entry name" value="Herpes_UL16/UL94"/>
</dbReference>
<dbReference type="HAMAP" id="MF_04039">
    <property type="entry name" value="HSV_CEP2"/>
    <property type="match status" value="1"/>
</dbReference>
<keyword evidence="2" id="KW-0920">Virion tegument</keyword>
<keyword evidence="1" id="KW-1048">Host nucleus</keyword>
<organism evidence="6 7">
    <name type="scientific">Rhesus monkey rhadinovirus H26-95</name>
    <dbReference type="NCBI Taxonomy" id="69256"/>
    <lineage>
        <taxon>Viruses</taxon>
        <taxon>Duplodnaviria</taxon>
        <taxon>Heunggongvirae</taxon>
        <taxon>Peploviricota</taxon>
        <taxon>Herviviricetes</taxon>
        <taxon>Herpesvirales</taxon>
        <taxon>Orthoherpesviridae</taxon>
        <taxon>Gammaherpesvirinae</taxon>
        <taxon>Rhadinovirus</taxon>
        <taxon>Rhadinovirus macacinegamma5</taxon>
        <taxon>Macacine gammaherpesvirus 5</taxon>
    </lineage>
</organism>
<keyword evidence="4" id="KW-0426">Late protein</keyword>
<evidence type="ECO:0000313" key="6">
    <source>
        <dbReference type="EMBL" id="AAF60011.1"/>
    </source>
</evidence>
<accession>Q77NJ9</accession>
<evidence type="ECO:0000256" key="3">
    <source>
        <dbReference type="ARBA" id="ARBA00022844"/>
    </source>
</evidence>
<sequence length="336" mass="36913">MATQRRHILKSFLNKECIWLRHPGTSAFVRVYTATTAHSAVFDPPVTSENAMSLNFLNVMIVIMKPKEFGPCVTVYMNGDILDFCATESVAIRDVPGRADLCLIRFGTLSNAPRSVPIPGPLNPHPRETVPGLTKQEIIYTSQTVPRGQIPDAIKGKEFHQINPFLWFDGGAFWQLFLSVDFMLLCPALDTVPSLARIVGLLTQCDKSTCKICTGAHVHVNPYRGYTPPDSQGTSPSCPCLISCGARRAADVLVTGHVNLLGLLFDPKASPKVTKLRLKRNPRPVPIEDAMSGVTAEGTEVQPTSLPWALIRLPDLASRVMLYGCQNLKSICLRSY</sequence>
<dbReference type="EMBL" id="AF210726">
    <property type="protein sequence ID" value="AAF60011.1"/>
    <property type="molecule type" value="Genomic_DNA"/>
</dbReference>
<evidence type="ECO:0000256" key="5">
    <source>
        <dbReference type="ARBA" id="ARBA00023200"/>
    </source>
</evidence>
<dbReference type="Pfam" id="PF03044">
    <property type="entry name" value="Herpes_UL16"/>
    <property type="match status" value="1"/>
</dbReference>
<evidence type="ECO:0000313" key="7">
    <source>
        <dbReference type="Proteomes" id="UP000162467"/>
    </source>
</evidence>
<protein>
    <submittedName>
        <fullName evidence="6">ORF33</fullName>
    </submittedName>
</protein>
<dbReference type="GO" id="GO:0044423">
    <property type="term" value="C:virion component"/>
    <property type="evidence" value="ECO:0007669"/>
    <property type="project" value="UniProtKB-KW"/>
</dbReference>
<evidence type="ECO:0000256" key="1">
    <source>
        <dbReference type="ARBA" id="ARBA00022562"/>
    </source>
</evidence>
<evidence type="ECO:0000256" key="4">
    <source>
        <dbReference type="ARBA" id="ARBA00022921"/>
    </source>
</evidence>
<keyword evidence="3" id="KW-0946">Virion</keyword>
<keyword evidence="5" id="KW-1035">Host cytoplasm</keyword>
<evidence type="ECO:0000256" key="2">
    <source>
        <dbReference type="ARBA" id="ARBA00022580"/>
    </source>
</evidence>
<reference evidence="6 7" key="1">
    <citation type="journal article" date="2000" name="J. Virol.">
        <title>The primary sequence of rhesus monkey rhadinovirus isolate 26-95: sequence similarities to Kaposi's sarcoma-associated herpesvirus and rhesus monkey rhadinovirus isolate 17577.</title>
        <authorList>
            <person name="Alexander L."/>
            <person name="Denekamp L."/>
            <person name="Knapp A."/>
            <person name="Auerbach M.R."/>
            <person name="Damania B."/>
            <person name="Desrosiers R.C."/>
        </authorList>
    </citation>
    <scope>NUCLEOTIDE SEQUENCE [LARGE SCALE GENOMIC DNA]</scope>
    <source>
        <strain evidence="6">Macaca mulatta rhadinovirus isolate 26-95</strain>
    </source>
</reference>
<name>Q77NJ9_9GAMA</name>
<proteinExistence type="inferred from homology"/>
<dbReference type="Proteomes" id="UP000162467">
    <property type="component" value="Genome"/>
</dbReference>